<name>A0A0N4WFI7_HAEPC</name>
<evidence type="ECO:0000313" key="2">
    <source>
        <dbReference type="Proteomes" id="UP000268014"/>
    </source>
</evidence>
<dbReference type="EMBL" id="UZAF01017069">
    <property type="protein sequence ID" value="VDO37597.1"/>
    <property type="molecule type" value="Genomic_DNA"/>
</dbReference>
<reference evidence="3" key="1">
    <citation type="submission" date="2017-02" db="UniProtKB">
        <authorList>
            <consortium name="WormBaseParasite"/>
        </authorList>
    </citation>
    <scope>IDENTIFICATION</scope>
</reference>
<evidence type="ECO:0000313" key="1">
    <source>
        <dbReference type="EMBL" id="VDO37597.1"/>
    </source>
</evidence>
<keyword evidence="2" id="KW-1185">Reference proteome</keyword>
<gene>
    <name evidence="1" type="ORF">HPLM_LOCUS9479</name>
</gene>
<reference evidence="1 2" key="2">
    <citation type="submission" date="2018-11" db="EMBL/GenBank/DDBJ databases">
        <authorList>
            <consortium name="Pathogen Informatics"/>
        </authorList>
    </citation>
    <scope>NUCLEOTIDE SEQUENCE [LARGE SCALE GENOMIC DNA]</scope>
    <source>
        <strain evidence="1 2">MHpl1</strain>
    </source>
</reference>
<dbReference type="AlphaFoldDB" id="A0A0N4WFI7"/>
<accession>A0A0N4WFI7</accession>
<evidence type="ECO:0000313" key="3">
    <source>
        <dbReference type="WBParaSite" id="HPLM_0000948701-mRNA-1"/>
    </source>
</evidence>
<sequence length="69" mass="7540">QSLFSPFSSFVSSFWSSPITSSITSISTFKRFLDSSNSPYDLSSSSDLLKLFSSSISISFSNLSAIPRQ</sequence>
<organism evidence="3">
    <name type="scientific">Haemonchus placei</name>
    <name type="common">Barber's pole worm</name>
    <dbReference type="NCBI Taxonomy" id="6290"/>
    <lineage>
        <taxon>Eukaryota</taxon>
        <taxon>Metazoa</taxon>
        <taxon>Ecdysozoa</taxon>
        <taxon>Nematoda</taxon>
        <taxon>Chromadorea</taxon>
        <taxon>Rhabditida</taxon>
        <taxon>Rhabditina</taxon>
        <taxon>Rhabditomorpha</taxon>
        <taxon>Strongyloidea</taxon>
        <taxon>Trichostrongylidae</taxon>
        <taxon>Haemonchus</taxon>
    </lineage>
</organism>
<dbReference type="Proteomes" id="UP000268014">
    <property type="component" value="Unassembled WGS sequence"/>
</dbReference>
<dbReference type="WBParaSite" id="HPLM_0000948701-mRNA-1">
    <property type="protein sequence ID" value="HPLM_0000948701-mRNA-1"/>
    <property type="gene ID" value="HPLM_0000948701"/>
</dbReference>
<protein>
    <submittedName>
        <fullName evidence="3">REJ domain-containing protein</fullName>
    </submittedName>
</protein>
<proteinExistence type="predicted"/>